<accession>A0ABN8XWF3</accession>
<organism evidence="2 3">
    <name type="scientific">Rangifer tarandus platyrhynchus</name>
    <name type="common">Svalbard reindeer</name>
    <dbReference type="NCBI Taxonomy" id="3082113"/>
    <lineage>
        <taxon>Eukaryota</taxon>
        <taxon>Metazoa</taxon>
        <taxon>Chordata</taxon>
        <taxon>Craniata</taxon>
        <taxon>Vertebrata</taxon>
        <taxon>Euteleostomi</taxon>
        <taxon>Mammalia</taxon>
        <taxon>Eutheria</taxon>
        <taxon>Laurasiatheria</taxon>
        <taxon>Artiodactyla</taxon>
        <taxon>Ruminantia</taxon>
        <taxon>Pecora</taxon>
        <taxon>Cervidae</taxon>
        <taxon>Odocoileinae</taxon>
        <taxon>Rangifer</taxon>
    </lineage>
</organism>
<protein>
    <submittedName>
        <fullName evidence="2">Uncharacterized protein</fullName>
    </submittedName>
</protein>
<keyword evidence="3" id="KW-1185">Reference proteome</keyword>
<evidence type="ECO:0000313" key="3">
    <source>
        <dbReference type="Proteomes" id="UP001176941"/>
    </source>
</evidence>
<gene>
    <name evidence="2" type="ORF">MRATA1EN1_LOCUS2675</name>
</gene>
<sequence>MRYPLRHRARCSDPLRASDIKAERRRVGAAAGASRPAFCPGQVGELVSPRTSVDGTCAGRSEGHLNASLRGRHRPPPSVSLTARREKSLCELSVSHPGGGLQRAVP</sequence>
<dbReference type="Proteomes" id="UP001176941">
    <property type="component" value="Chromosome 10"/>
</dbReference>
<reference evidence="2" key="1">
    <citation type="submission" date="2023-04" db="EMBL/GenBank/DDBJ databases">
        <authorList>
            <consortium name="ELIXIR-Norway"/>
        </authorList>
    </citation>
    <scope>NUCLEOTIDE SEQUENCE [LARGE SCALE GENOMIC DNA]</scope>
</reference>
<evidence type="ECO:0000313" key="2">
    <source>
        <dbReference type="EMBL" id="CAI9153713.1"/>
    </source>
</evidence>
<name>A0ABN8XWF3_RANTA</name>
<feature type="region of interest" description="Disordered" evidence="1">
    <location>
        <begin position="55"/>
        <end position="81"/>
    </location>
</feature>
<dbReference type="EMBL" id="OX459946">
    <property type="protein sequence ID" value="CAI9153713.1"/>
    <property type="molecule type" value="Genomic_DNA"/>
</dbReference>
<proteinExistence type="predicted"/>
<evidence type="ECO:0000256" key="1">
    <source>
        <dbReference type="SAM" id="MobiDB-lite"/>
    </source>
</evidence>